<gene>
    <name evidence="1" type="ORF">L1987_32910</name>
</gene>
<evidence type="ECO:0000313" key="1">
    <source>
        <dbReference type="EMBL" id="KAI3797649.1"/>
    </source>
</evidence>
<reference evidence="2" key="1">
    <citation type="journal article" date="2022" name="Mol. Ecol. Resour.">
        <title>The genomes of chicory, endive, great burdock and yacon provide insights into Asteraceae palaeo-polyploidization history and plant inulin production.</title>
        <authorList>
            <person name="Fan W."/>
            <person name="Wang S."/>
            <person name="Wang H."/>
            <person name="Wang A."/>
            <person name="Jiang F."/>
            <person name="Liu H."/>
            <person name="Zhao H."/>
            <person name="Xu D."/>
            <person name="Zhang Y."/>
        </authorList>
    </citation>
    <scope>NUCLEOTIDE SEQUENCE [LARGE SCALE GENOMIC DNA]</scope>
    <source>
        <strain evidence="2">cv. Yunnan</strain>
    </source>
</reference>
<evidence type="ECO:0000313" key="2">
    <source>
        <dbReference type="Proteomes" id="UP001056120"/>
    </source>
</evidence>
<accession>A0ACB9HP24</accession>
<reference evidence="1 2" key="2">
    <citation type="journal article" date="2022" name="Mol. Ecol. Resour.">
        <title>The genomes of chicory, endive, great burdock and yacon provide insights into Asteraceae paleo-polyploidization history and plant inulin production.</title>
        <authorList>
            <person name="Fan W."/>
            <person name="Wang S."/>
            <person name="Wang H."/>
            <person name="Wang A."/>
            <person name="Jiang F."/>
            <person name="Liu H."/>
            <person name="Zhao H."/>
            <person name="Xu D."/>
            <person name="Zhang Y."/>
        </authorList>
    </citation>
    <scope>NUCLEOTIDE SEQUENCE [LARGE SCALE GENOMIC DNA]</scope>
    <source>
        <strain evidence="2">cv. Yunnan</strain>
        <tissue evidence="1">Leaves</tissue>
    </source>
</reference>
<dbReference type="EMBL" id="CM042028">
    <property type="protein sequence ID" value="KAI3797649.1"/>
    <property type="molecule type" value="Genomic_DNA"/>
</dbReference>
<sequence length="245" mass="27308">MVEADCCSGSEVEGVGSVSAGIAELSPEVLCKDPRQGRHPARLEASNLRQKIARGWQKPSRLQHPEGVNSPPRPPSPRWREEAQEETMEGGGKYRAHLMPSAPLLRYALEKSVAEILPWRAHQRLLYFILILISSVPYGYKGNPLFGRVDGSTPEILHMRDIYGRVCCKVMVRGELIVRVIDVCHCCMIWREGLKVGEDLRESDVGLGRNLSKDVTADSLKEIRRKTVPADNLKKSAANLFAAED</sequence>
<name>A0ACB9HP24_9ASTR</name>
<proteinExistence type="predicted"/>
<dbReference type="Proteomes" id="UP001056120">
    <property type="component" value="Linkage Group LG11"/>
</dbReference>
<organism evidence="1 2">
    <name type="scientific">Smallanthus sonchifolius</name>
    <dbReference type="NCBI Taxonomy" id="185202"/>
    <lineage>
        <taxon>Eukaryota</taxon>
        <taxon>Viridiplantae</taxon>
        <taxon>Streptophyta</taxon>
        <taxon>Embryophyta</taxon>
        <taxon>Tracheophyta</taxon>
        <taxon>Spermatophyta</taxon>
        <taxon>Magnoliopsida</taxon>
        <taxon>eudicotyledons</taxon>
        <taxon>Gunneridae</taxon>
        <taxon>Pentapetalae</taxon>
        <taxon>asterids</taxon>
        <taxon>campanulids</taxon>
        <taxon>Asterales</taxon>
        <taxon>Asteraceae</taxon>
        <taxon>Asteroideae</taxon>
        <taxon>Heliantheae alliance</taxon>
        <taxon>Millerieae</taxon>
        <taxon>Smallanthus</taxon>
    </lineage>
</organism>
<protein>
    <submittedName>
        <fullName evidence="1">Uncharacterized protein</fullName>
    </submittedName>
</protein>
<keyword evidence="2" id="KW-1185">Reference proteome</keyword>
<comment type="caution">
    <text evidence="1">The sequence shown here is derived from an EMBL/GenBank/DDBJ whole genome shotgun (WGS) entry which is preliminary data.</text>
</comment>